<dbReference type="EMBL" id="OU015567">
    <property type="protein sequence ID" value="CAG5111089.1"/>
    <property type="molecule type" value="Genomic_DNA"/>
</dbReference>
<proteinExistence type="predicted"/>
<evidence type="ECO:0000313" key="1">
    <source>
        <dbReference type="EMBL" id="CAG5111089.1"/>
    </source>
</evidence>
<name>A0ABN7T6W0_OIKDI</name>
<dbReference type="Proteomes" id="UP001158576">
    <property type="component" value="Chromosome 2"/>
</dbReference>
<keyword evidence="2" id="KW-1185">Reference proteome</keyword>
<reference evidence="1 2" key="1">
    <citation type="submission" date="2021-04" db="EMBL/GenBank/DDBJ databases">
        <authorList>
            <person name="Bliznina A."/>
        </authorList>
    </citation>
    <scope>NUCLEOTIDE SEQUENCE [LARGE SCALE GENOMIC DNA]</scope>
</reference>
<gene>
    <name evidence="1" type="ORF">OKIOD_LOCUS14190</name>
</gene>
<organism evidence="1 2">
    <name type="scientific">Oikopleura dioica</name>
    <name type="common">Tunicate</name>
    <dbReference type="NCBI Taxonomy" id="34765"/>
    <lineage>
        <taxon>Eukaryota</taxon>
        <taxon>Metazoa</taxon>
        <taxon>Chordata</taxon>
        <taxon>Tunicata</taxon>
        <taxon>Appendicularia</taxon>
        <taxon>Copelata</taxon>
        <taxon>Oikopleuridae</taxon>
        <taxon>Oikopleura</taxon>
    </lineage>
</organism>
<sequence length="133" mass="14873">MKLFAATVALVQASAVQDRIDVILGHFDRLVENGLYGGNAKDERYVAKIQSWAAKIVAANGDRDGAECDAVEEESEDVSVFSEGDWCKLNRQINSALSSAARRWACDGRGNVARQAVRRLKKVKNQYERRYCY</sequence>
<protein>
    <submittedName>
        <fullName evidence="1">Oidioi.mRNA.OKI2018_I69.chr2.g5425.t1.cds</fullName>
    </submittedName>
</protein>
<accession>A0ABN7T6W0</accession>
<evidence type="ECO:0000313" key="2">
    <source>
        <dbReference type="Proteomes" id="UP001158576"/>
    </source>
</evidence>